<dbReference type="HOGENOM" id="CLU_001265_0_0_9"/>
<dbReference type="PROSITE" id="PS50850">
    <property type="entry name" value="MFS"/>
    <property type="match status" value="1"/>
</dbReference>
<evidence type="ECO:0000256" key="17">
    <source>
        <dbReference type="ARBA" id="ARBA00044900"/>
    </source>
</evidence>
<comment type="catalytic activity">
    <reaction evidence="10">
        <text>L-histidyl-glycine(out) = L-histidyl-glycine(in)</text>
        <dbReference type="Rhea" id="RHEA:79395"/>
        <dbReference type="ChEBI" id="CHEBI:229957"/>
    </reaction>
</comment>
<feature type="transmembrane region" description="Helical" evidence="26">
    <location>
        <begin position="112"/>
        <end position="133"/>
    </location>
</feature>
<dbReference type="InterPro" id="IPR036259">
    <property type="entry name" value="MFS_trans_sf"/>
</dbReference>
<comment type="catalytic activity">
    <reaction evidence="19">
        <text>L-histidyl-L-alpha-amino acid(out) = L-histidyl-L-alpha-amino acid(in)</text>
        <dbReference type="Rhea" id="RHEA:79379"/>
        <dbReference type="ChEBI" id="CHEBI:229964"/>
    </reaction>
</comment>
<comment type="catalytic activity">
    <reaction evidence="13">
        <text>L-lysyl-L-alpha-amino acid(out) = L-lysyl-L-alpha-amino acid(in)</text>
        <dbReference type="Rhea" id="RHEA:79387"/>
        <dbReference type="ChEBI" id="CHEBI:229965"/>
    </reaction>
</comment>
<dbReference type="GO" id="GO:0022857">
    <property type="term" value="F:transmembrane transporter activity"/>
    <property type="evidence" value="ECO:0007669"/>
    <property type="project" value="InterPro"/>
</dbReference>
<evidence type="ECO:0000256" key="14">
    <source>
        <dbReference type="ARBA" id="ARBA00044893"/>
    </source>
</evidence>
<keyword evidence="5 26" id="KW-0812">Transmembrane</keyword>
<comment type="catalytic activity">
    <reaction evidence="18">
        <text>L-arginyl-glycine(out) = L-arginyl-glycine(in)</text>
        <dbReference type="Rhea" id="RHEA:79391"/>
        <dbReference type="ChEBI" id="CHEBI:229955"/>
    </reaction>
</comment>
<dbReference type="PANTHER" id="PTHR23512:SF3">
    <property type="entry name" value="MAJOR FACILITATOR SUPERFAMILY DOMAIN-CONTAINING PROTEIN 1"/>
    <property type="match status" value="1"/>
</dbReference>
<feature type="transmembrane region" description="Helical" evidence="26">
    <location>
        <begin position="82"/>
        <end position="100"/>
    </location>
</feature>
<dbReference type="Proteomes" id="UP000010797">
    <property type="component" value="Chromosome"/>
</dbReference>
<feature type="transmembrane region" description="Helical" evidence="26">
    <location>
        <begin position="145"/>
        <end position="168"/>
    </location>
</feature>
<comment type="catalytic activity">
    <reaction evidence="16">
        <text>L-arginyl-L-alpha-amino acid(out) = L-arginyl-L-alpha-amino acid(in)</text>
        <dbReference type="Rhea" id="RHEA:79371"/>
        <dbReference type="ChEBI" id="CHEBI:84315"/>
    </reaction>
</comment>
<evidence type="ECO:0000256" key="22">
    <source>
        <dbReference type="ARBA" id="ARBA00044985"/>
    </source>
</evidence>
<comment type="catalytic activity">
    <reaction evidence="20">
        <text>L-alanyl-L-lysine(out) = L-alanyl-L-lysine(in)</text>
        <dbReference type="Rhea" id="RHEA:79415"/>
        <dbReference type="ChEBI" id="CHEBI:192470"/>
    </reaction>
</comment>
<evidence type="ECO:0000256" key="8">
    <source>
        <dbReference type="ARBA" id="ARBA00023228"/>
    </source>
</evidence>
<dbReference type="GO" id="GO:0005765">
    <property type="term" value="C:lysosomal membrane"/>
    <property type="evidence" value="ECO:0007669"/>
    <property type="project" value="UniProtKB-SubCell"/>
</dbReference>
<name>L0F418_DESDL</name>
<comment type="catalytic activity">
    <reaction evidence="11">
        <text>L-alpha-aminoacyl-L-arginine(out) = L-alpha-aminoacyl-L-arginine(in)</text>
        <dbReference type="Rhea" id="RHEA:79367"/>
        <dbReference type="ChEBI" id="CHEBI:229968"/>
    </reaction>
</comment>
<evidence type="ECO:0000256" key="6">
    <source>
        <dbReference type="ARBA" id="ARBA00022989"/>
    </source>
</evidence>
<dbReference type="GO" id="GO:0005886">
    <property type="term" value="C:plasma membrane"/>
    <property type="evidence" value="ECO:0007669"/>
    <property type="project" value="UniProtKB-SubCell"/>
</dbReference>
<evidence type="ECO:0000256" key="26">
    <source>
        <dbReference type="SAM" id="Phobius"/>
    </source>
</evidence>
<evidence type="ECO:0000256" key="10">
    <source>
        <dbReference type="ARBA" id="ARBA00044878"/>
    </source>
</evidence>
<dbReference type="STRING" id="871963.Desdi_0371"/>
<dbReference type="SUPFAM" id="SSF103473">
    <property type="entry name" value="MFS general substrate transporter"/>
    <property type="match status" value="1"/>
</dbReference>
<protein>
    <recommendedName>
        <fullName evidence="22">Lysosomal dipeptide transporter MFSD1</fullName>
    </recommendedName>
    <alternativeName>
        <fullName evidence="23">Major facilitator superfamily domain-containing protein 1</fullName>
    </alternativeName>
</protein>
<comment type="subcellular location">
    <subcellularLocation>
        <location evidence="2">Cell membrane</location>
        <topology evidence="2">Multi-pass membrane protein</topology>
    </subcellularLocation>
    <subcellularLocation>
        <location evidence="1">Lysosome membrane</location>
        <topology evidence="1">Multi-pass membrane protein</topology>
    </subcellularLocation>
</comment>
<comment type="catalytic activity">
    <reaction evidence="12">
        <text>L-alpha-aminoacyl-L-histidine(out) = L-alpha-aminoacyl-L-histidine(in)</text>
        <dbReference type="Rhea" id="RHEA:79375"/>
        <dbReference type="ChEBI" id="CHEBI:229967"/>
    </reaction>
</comment>
<dbReference type="InterPro" id="IPR052187">
    <property type="entry name" value="MFSD1"/>
</dbReference>
<evidence type="ECO:0000256" key="24">
    <source>
        <dbReference type="ARBA" id="ARBA00045709"/>
    </source>
</evidence>
<feature type="transmembrane region" description="Helical" evidence="26">
    <location>
        <begin position="386"/>
        <end position="405"/>
    </location>
</feature>
<feature type="transmembrane region" description="Helical" evidence="26">
    <location>
        <begin position="53"/>
        <end position="75"/>
    </location>
</feature>
<comment type="function">
    <text evidence="24">Lysosomal dipeptide uniporter that selectively exports lysine, arginine or histidine-containing dipeptides with a net positive charge from the lysosome lumen into the cytosol. Could play a role in a specific type of protein O-glycosylation indirectly regulating macrophages migration and tissue invasion. Also essential for liver homeostasis.</text>
</comment>
<dbReference type="EMBL" id="CP003344">
    <property type="protein sequence ID" value="AGA67917.1"/>
    <property type="molecule type" value="Genomic_DNA"/>
</dbReference>
<evidence type="ECO:0000256" key="9">
    <source>
        <dbReference type="ARBA" id="ARBA00044876"/>
    </source>
</evidence>
<evidence type="ECO:0000256" key="2">
    <source>
        <dbReference type="ARBA" id="ARBA00004651"/>
    </source>
</evidence>
<reference evidence="29" key="1">
    <citation type="submission" date="2012-02" db="EMBL/GenBank/DDBJ databases">
        <title>Complete sequence of Desulfitobacterium dichloroeliminans LMG P-21439.</title>
        <authorList>
            <person name="Lucas S."/>
            <person name="Han J."/>
            <person name="Lapidus A."/>
            <person name="Cheng J.-F."/>
            <person name="Goodwin L."/>
            <person name="Pitluck S."/>
            <person name="Peters L."/>
            <person name="Ovchinnikova G."/>
            <person name="Teshima H."/>
            <person name="Detter J.C."/>
            <person name="Han C."/>
            <person name="Tapia R."/>
            <person name="Land M."/>
            <person name="Hauser L."/>
            <person name="Kyrpides N."/>
            <person name="Ivanova N."/>
            <person name="Pagani I."/>
            <person name="Kruse T."/>
            <person name="de Vos W.M."/>
            <person name="Boon N."/>
            <person name="Smidt H."/>
            <person name="Woyke T."/>
        </authorList>
    </citation>
    <scope>NUCLEOTIDE SEQUENCE [LARGE SCALE GENOMIC DNA]</scope>
    <source>
        <strain evidence="29">LMG P-21439 / DCA1</strain>
    </source>
</reference>
<keyword evidence="4" id="KW-0813">Transport</keyword>
<evidence type="ECO:0000256" key="19">
    <source>
        <dbReference type="ARBA" id="ARBA00044912"/>
    </source>
</evidence>
<evidence type="ECO:0000256" key="11">
    <source>
        <dbReference type="ARBA" id="ARBA00044881"/>
    </source>
</evidence>
<evidence type="ECO:0000313" key="28">
    <source>
        <dbReference type="EMBL" id="AGA67917.1"/>
    </source>
</evidence>
<evidence type="ECO:0000313" key="29">
    <source>
        <dbReference type="Proteomes" id="UP000010797"/>
    </source>
</evidence>
<evidence type="ECO:0000259" key="27">
    <source>
        <dbReference type="PROSITE" id="PS50850"/>
    </source>
</evidence>
<evidence type="ECO:0000256" key="1">
    <source>
        <dbReference type="ARBA" id="ARBA00004155"/>
    </source>
</evidence>
<organism evidence="28 29">
    <name type="scientific">Desulfitobacterium dichloroeliminans (strain LMG P-21439 / DCA1)</name>
    <dbReference type="NCBI Taxonomy" id="871963"/>
    <lineage>
        <taxon>Bacteria</taxon>
        <taxon>Bacillati</taxon>
        <taxon>Bacillota</taxon>
        <taxon>Clostridia</taxon>
        <taxon>Eubacteriales</taxon>
        <taxon>Desulfitobacteriaceae</taxon>
        <taxon>Desulfitobacterium</taxon>
    </lineage>
</organism>
<keyword evidence="7 26" id="KW-0472">Membrane</keyword>
<dbReference type="PANTHER" id="PTHR23512">
    <property type="entry name" value="MAJOR FACILITATOR SUPERFAMILY DOMAIN-CONTAINING PROTEIN 1"/>
    <property type="match status" value="1"/>
</dbReference>
<dbReference type="InterPro" id="IPR020846">
    <property type="entry name" value="MFS_dom"/>
</dbReference>
<dbReference type="AlphaFoldDB" id="L0F418"/>
<comment type="catalytic activity">
    <reaction evidence="14">
        <text>L-alpha-aminoacyl-L-lysine(out) = L-alpha-aminoacyl-L-lysine(in)</text>
        <dbReference type="Rhea" id="RHEA:79383"/>
        <dbReference type="ChEBI" id="CHEBI:229966"/>
    </reaction>
</comment>
<evidence type="ECO:0000256" key="20">
    <source>
        <dbReference type="ARBA" id="ARBA00044919"/>
    </source>
</evidence>
<feature type="transmembrane region" description="Helical" evidence="26">
    <location>
        <begin position="269"/>
        <end position="289"/>
    </location>
</feature>
<feature type="transmembrane region" description="Helical" evidence="26">
    <location>
        <begin position="228"/>
        <end position="249"/>
    </location>
</feature>
<evidence type="ECO:0000256" key="25">
    <source>
        <dbReference type="ARBA" id="ARBA00046376"/>
    </source>
</evidence>
<evidence type="ECO:0000256" key="16">
    <source>
        <dbReference type="ARBA" id="ARBA00044899"/>
    </source>
</evidence>
<evidence type="ECO:0000256" key="3">
    <source>
        <dbReference type="ARBA" id="ARBA00008335"/>
    </source>
</evidence>
<comment type="catalytic activity">
    <reaction evidence="9">
        <text>L-lysyl-L-alanine(out) = L-lysyl-L-alanine(in)</text>
        <dbReference type="Rhea" id="RHEA:79399"/>
        <dbReference type="ChEBI" id="CHEBI:229954"/>
    </reaction>
</comment>
<proteinExistence type="inferred from homology"/>
<dbReference type="Gene3D" id="1.20.1250.20">
    <property type="entry name" value="MFS general substrate transporter like domains"/>
    <property type="match status" value="2"/>
</dbReference>
<dbReference type="Pfam" id="PF07690">
    <property type="entry name" value="MFS_1"/>
    <property type="match status" value="1"/>
</dbReference>
<evidence type="ECO:0000256" key="4">
    <source>
        <dbReference type="ARBA" id="ARBA00022448"/>
    </source>
</evidence>
<dbReference type="KEGG" id="ddl:Desdi_0371"/>
<evidence type="ECO:0000256" key="18">
    <source>
        <dbReference type="ARBA" id="ARBA00044903"/>
    </source>
</evidence>
<comment type="catalytic activity">
    <reaction evidence="15">
        <text>L-aspartyl-L-lysine(out) = L-aspartyl-L-lysine(in)</text>
        <dbReference type="Rhea" id="RHEA:79411"/>
        <dbReference type="ChEBI" id="CHEBI:229953"/>
    </reaction>
</comment>
<evidence type="ECO:0000256" key="5">
    <source>
        <dbReference type="ARBA" id="ARBA00022692"/>
    </source>
</evidence>
<dbReference type="OrthoDB" id="1727317at2"/>
<dbReference type="eggNOG" id="COG2814">
    <property type="taxonomic scope" value="Bacteria"/>
</dbReference>
<gene>
    <name evidence="28" type="ordered locus">Desdi_0371</name>
</gene>
<evidence type="ECO:0000256" key="15">
    <source>
        <dbReference type="ARBA" id="ARBA00044898"/>
    </source>
</evidence>
<sequence length="418" mass="45160">MALSMSKSGFSKYRWGILILLILLQLASTFNWLGPSPLLTTIKTELTIDYSSAGSLMSIISLMLAFFMFAGSFIIDRFGATKAMILSAVLAGLGGVGGLFVRDYLFLMITRIAIGAGLGIGTPAASVLIYQWFPPKEHQFVNSLYTAMGYLSMAIAFMITIPLFVFFGSWRVVLSFYGACALVLAVVWMVLLHCKSELSVIRKQTKVKKQSSVNKQMGLSLALKKKEVWLLFAAHCGAVWTFQGFMTFLPSFFQQVKGLDIATASSITGFMPLIGAFGSIACGIVSSAIGLRKPFTWPMHLLMVLGGIGCIVLPFGPLLYLSVGVFGFGMASWFSVMITIPMELEGATAEFVGGAMAVIIGISNLVVFAFPVAYSAIPASLGECTSMLIFTFIPLLSALGALFLPETGWRKLDQKQGQ</sequence>
<feature type="transmembrane region" description="Helical" evidence="26">
    <location>
        <begin position="351"/>
        <end position="374"/>
    </location>
</feature>
<keyword evidence="8" id="KW-0458">Lysosome</keyword>
<feature type="domain" description="Major facilitator superfamily (MFS) profile" evidence="27">
    <location>
        <begin position="17"/>
        <end position="409"/>
    </location>
</feature>
<accession>L0F418</accession>
<evidence type="ECO:0000256" key="12">
    <source>
        <dbReference type="ARBA" id="ARBA00044884"/>
    </source>
</evidence>
<comment type="catalytic activity">
    <reaction evidence="21">
        <text>L-lysyl-glycine(out) = L-lysyl-glycine(in)</text>
        <dbReference type="Rhea" id="RHEA:79407"/>
        <dbReference type="ChEBI" id="CHEBI:191202"/>
    </reaction>
</comment>
<feature type="transmembrane region" description="Helical" evidence="26">
    <location>
        <begin position="301"/>
        <end position="320"/>
    </location>
</feature>
<dbReference type="InterPro" id="IPR011701">
    <property type="entry name" value="MFS"/>
</dbReference>
<evidence type="ECO:0000256" key="7">
    <source>
        <dbReference type="ARBA" id="ARBA00023136"/>
    </source>
</evidence>
<comment type="catalytic activity">
    <reaction evidence="17">
        <text>L-lysyl-L-lysine(out) = L-lysyl-L-lysine(in)</text>
        <dbReference type="Rhea" id="RHEA:79403"/>
        <dbReference type="ChEBI" id="CHEBI:229956"/>
    </reaction>
</comment>
<feature type="transmembrane region" description="Helical" evidence="26">
    <location>
        <begin position="174"/>
        <end position="194"/>
    </location>
</feature>
<evidence type="ECO:0000256" key="13">
    <source>
        <dbReference type="ARBA" id="ARBA00044891"/>
    </source>
</evidence>
<evidence type="ECO:0000256" key="23">
    <source>
        <dbReference type="ARBA" id="ARBA00045018"/>
    </source>
</evidence>
<comment type="similarity">
    <text evidence="3">Belongs to the major facilitator superfamily.</text>
</comment>
<keyword evidence="6 26" id="KW-1133">Transmembrane helix</keyword>
<evidence type="ECO:0000256" key="21">
    <source>
        <dbReference type="ARBA" id="ARBA00044924"/>
    </source>
</evidence>
<keyword evidence="29" id="KW-1185">Reference proteome</keyword>
<comment type="subunit">
    <text evidence="25">Homodimer. Interacts with lysosomal protein GLMP (via lumenal domain); the interaction starts while both proteins are still in the endoplasmic reticulum and is required for stabilization of MFSD1 in lysosomes but has no direct effect on its targeting to lysosomes or transporter activity.</text>
</comment>